<name>A0A9N9RY74_9DIPT</name>
<accession>A0A9N9RY74</accession>
<dbReference type="InterPro" id="IPR036866">
    <property type="entry name" value="RibonucZ/Hydroxyglut_hydro"/>
</dbReference>
<keyword evidence="5" id="KW-0539">Nucleus</keyword>
<dbReference type="Pfam" id="PF21382">
    <property type="entry name" value="IntS9_C"/>
    <property type="match status" value="1"/>
</dbReference>
<dbReference type="InterPro" id="IPR022712">
    <property type="entry name" value="Beta_Casp"/>
</dbReference>
<dbReference type="Gene3D" id="3.40.50.10890">
    <property type="match status" value="1"/>
</dbReference>
<evidence type="ECO:0000313" key="8">
    <source>
        <dbReference type="Proteomes" id="UP001153620"/>
    </source>
</evidence>
<dbReference type="AlphaFoldDB" id="A0A9N9RY74"/>
<evidence type="ECO:0000313" key="7">
    <source>
        <dbReference type="EMBL" id="CAG9804746.1"/>
    </source>
</evidence>
<evidence type="ECO:0000256" key="5">
    <source>
        <dbReference type="ARBA" id="ARBA00023242"/>
    </source>
</evidence>
<keyword evidence="4" id="KW-0963">Cytoplasm</keyword>
<dbReference type="InterPro" id="IPR001279">
    <property type="entry name" value="Metallo-B-lactamas"/>
</dbReference>
<organism evidence="7 8">
    <name type="scientific">Chironomus riparius</name>
    <dbReference type="NCBI Taxonomy" id="315576"/>
    <lineage>
        <taxon>Eukaryota</taxon>
        <taxon>Metazoa</taxon>
        <taxon>Ecdysozoa</taxon>
        <taxon>Arthropoda</taxon>
        <taxon>Hexapoda</taxon>
        <taxon>Insecta</taxon>
        <taxon>Pterygota</taxon>
        <taxon>Neoptera</taxon>
        <taxon>Endopterygota</taxon>
        <taxon>Diptera</taxon>
        <taxon>Nematocera</taxon>
        <taxon>Chironomoidea</taxon>
        <taxon>Chironomidae</taxon>
        <taxon>Chironominae</taxon>
        <taxon>Chironomus</taxon>
    </lineage>
</organism>
<evidence type="ECO:0000256" key="4">
    <source>
        <dbReference type="ARBA" id="ARBA00022490"/>
    </source>
</evidence>
<evidence type="ECO:0000259" key="6">
    <source>
        <dbReference type="SMART" id="SM01027"/>
    </source>
</evidence>
<sequence>MLWILDNIFNKLCSKLTDFMFLNIVDNPLEKGCRSPNRHFVNKTENNKLKYFKMKFYCLSNDPVHACYVLSFKELMIMLDCGLVMETVLNFLPLPLVQSSKFSTCSNWNHPKLNDGELKKAGNNIFIDSSPEFQPPLAKIIDFSEIDVILISNYMNMLALPYITEKTNFKGIVYATEPTLQIARFFLEELVEYIDTTPKPNQASKWKEFSEFHNLNNLNLELHPLKWKKLFTLDEVHKSLSRVQIAGFDQKIDVFGALEVKPVSSGYCLGSANFVLSTGLEKICYISGSSTLTTQAKPINQNALKNSDVIIMSGLTQAPHINPDAILGDLCLNVVLTLRNNGTVLIPCYPSGVIYDLFEILSQKLDDSGLSTIPMYFISPVAEHSLAYSNILAEWLSSTKQNKVYIPDEPFPHANLVKNNRLKFFKHIYSEGFSAEFRQPCVIFCGHPSLRFGDIAHLIEQYGSNSNHTIIFTEPDFPFLQALAPYHPLNMKVVYCPIETSLNFQQANKLIKDLKTEVLVIPKVYTNPPNIAPNRDDLVIDRQIAKQIITFKCGDCIKLPLKRKKNQVFVDPDVALSVIPQEVMNGVKLAPLSGILDVKDNVYNIRSVDMNCIEGVPKQLLNSLFKKQVSYEYGTMNQMDIDMFLNKLKQEGITDIKTSQTNENDGILTTKIKLINEDISIDISDKGTHIHCGEGKQNLRIKIRDALLSCLNKF</sequence>
<proteinExistence type="inferred from homology"/>
<gene>
    <name evidence="7" type="ORF">CHIRRI_LOCUS7625</name>
</gene>
<dbReference type="Pfam" id="PF16661">
    <property type="entry name" value="Lactamase_B_6"/>
    <property type="match status" value="1"/>
</dbReference>
<dbReference type="Pfam" id="PF10996">
    <property type="entry name" value="Beta-Casp"/>
    <property type="match status" value="1"/>
</dbReference>
<dbReference type="GO" id="GO:0005737">
    <property type="term" value="C:cytoplasm"/>
    <property type="evidence" value="ECO:0007669"/>
    <property type="project" value="UniProtKB-SubCell"/>
</dbReference>
<evidence type="ECO:0000256" key="2">
    <source>
        <dbReference type="ARBA" id="ARBA00004496"/>
    </source>
</evidence>
<dbReference type="SMART" id="SM01027">
    <property type="entry name" value="Beta-Casp"/>
    <property type="match status" value="1"/>
</dbReference>
<comment type="similarity">
    <text evidence="3">Belongs to the metallo-beta-lactamase superfamily. RNA-metabolizing metallo-beta-lactamase-like family. INTS9 subfamily.</text>
</comment>
<dbReference type="SUPFAM" id="SSF56281">
    <property type="entry name" value="Metallo-hydrolase/oxidoreductase"/>
    <property type="match status" value="1"/>
</dbReference>
<dbReference type="GO" id="GO:0032039">
    <property type="term" value="C:integrator complex"/>
    <property type="evidence" value="ECO:0007669"/>
    <property type="project" value="InterPro"/>
</dbReference>
<comment type="subcellular location">
    <subcellularLocation>
        <location evidence="2">Cytoplasm</location>
    </subcellularLocation>
    <subcellularLocation>
        <location evidence="1">Nucleus</location>
    </subcellularLocation>
</comment>
<dbReference type="EMBL" id="OU895878">
    <property type="protein sequence ID" value="CAG9804746.1"/>
    <property type="molecule type" value="Genomic_DNA"/>
</dbReference>
<dbReference type="GO" id="GO:0034472">
    <property type="term" value="P:snRNA 3'-end processing"/>
    <property type="evidence" value="ECO:0007669"/>
    <property type="project" value="TreeGrafter"/>
</dbReference>
<protein>
    <recommendedName>
        <fullName evidence="6">Beta-Casp domain-containing protein</fullName>
    </recommendedName>
</protein>
<dbReference type="InterPro" id="IPR027074">
    <property type="entry name" value="Integrator_9su"/>
</dbReference>
<dbReference type="InterPro" id="IPR048660">
    <property type="entry name" value="IntS9-like_C"/>
</dbReference>
<evidence type="ECO:0000256" key="3">
    <source>
        <dbReference type="ARBA" id="ARBA00006861"/>
    </source>
</evidence>
<dbReference type="OrthoDB" id="5600060at2759"/>
<reference evidence="7" key="1">
    <citation type="submission" date="2022-01" db="EMBL/GenBank/DDBJ databases">
        <authorList>
            <person name="King R."/>
        </authorList>
    </citation>
    <scope>NUCLEOTIDE SEQUENCE</scope>
</reference>
<dbReference type="PANTHER" id="PTHR46094">
    <property type="entry name" value="INTEGRATOR COMPLEX SUBUNIT 9"/>
    <property type="match status" value="1"/>
</dbReference>
<dbReference type="PANTHER" id="PTHR46094:SF1">
    <property type="entry name" value="INTEGRATOR COMPLEX SUBUNIT 9"/>
    <property type="match status" value="1"/>
</dbReference>
<reference evidence="7" key="2">
    <citation type="submission" date="2022-10" db="EMBL/GenBank/DDBJ databases">
        <authorList>
            <consortium name="ENA_rothamsted_submissions"/>
            <consortium name="culmorum"/>
            <person name="King R."/>
        </authorList>
    </citation>
    <scope>NUCLEOTIDE SEQUENCE</scope>
</reference>
<keyword evidence="8" id="KW-1185">Reference proteome</keyword>
<dbReference type="Proteomes" id="UP001153620">
    <property type="component" value="Chromosome 2"/>
</dbReference>
<feature type="domain" description="Beta-Casp" evidence="6">
    <location>
        <begin position="354"/>
        <end position="483"/>
    </location>
</feature>
<evidence type="ECO:0000256" key="1">
    <source>
        <dbReference type="ARBA" id="ARBA00004123"/>
    </source>
</evidence>
<dbReference type="Gene3D" id="3.60.15.10">
    <property type="entry name" value="Ribonuclease Z/Hydroxyacylglutathione hydrolase-like"/>
    <property type="match status" value="1"/>
</dbReference>